<evidence type="ECO:0000313" key="3">
    <source>
        <dbReference type="Proteomes" id="UP001151760"/>
    </source>
</evidence>
<dbReference type="Proteomes" id="UP001151760">
    <property type="component" value="Unassembled WGS sequence"/>
</dbReference>
<name>A0ABQ5J3X4_9ASTR</name>
<accession>A0ABQ5J3X4</accession>
<evidence type="ECO:0000256" key="1">
    <source>
        <dbReference type="SAM" id="MobiDB-lite"/>
    </source>
</evidence>
<protein>
    <submittedName>
        <fullName evidence="2">Uncharacterized protein</fullName>
    </submittedName>
</protein>
<reference evidence="2" key="2">
    <citation type="submission" date="2022-01" db="EMBL/GenBank/DDBJ databases">
        <authorList>
            <person name="Yamashiro T."/>
            <person name="Shiraishi A."/>
            <person name="Satake H."/>
            <person name="Nakayama K."/>
        </authorList>
    </citation>
    <scope>NUCLEOTIDE SEQUENCE</scope>
</reference>
<evidence type="ECO:0000313" key="2">
    <source>
        <dbReference type="EMBL" id="GJU05879.1"/>
    </source>
</evidence>
<feature type="region of interest" description="Disordered" evidence="1">
    <location>
        <begin position="69"/>
        <end position="91"/>
    </location>
</feature>
<keyword evidence="3" id="KW-1185">Reference proteome</keyword>
<organism evidence="2 3">
    <name type="scientific">Tanacetum coccineum</name>
    <dbReference type="NCBI Taxonomy" id="301880"/>
    <lineage>
        <taxon>Eukaryota</taxon>
        <taxon>Viridiplantae</taxon>
        <taxon>Streptophyta</taxon>
        <taxon>Embryophyta</taxon>
        <taxon>Tracheophyta</taxon>
        <taxon>Spermatophyta</taxon>
        <taxon>Magnoliopsida</taxon>
        <taxon>eudicotyledons</taxon>
        <taxon>Gunneridae</taxon>
        <taxon>Pentapetalae</taxon>
        <taxon>asterids</taxon>
        <taxon>campanulids</taxon>
        <taxon>Asterales</taxon>
        <taxon>Asteraceae</taxon>
        <taxon>Asteroideae</taxon>
        <taxon>Anthemideae</taxon>
        <taxon>Anthemidinae</taxon>
        <taxon>Tanacetum</taxon>
    </lineage>
</organism>
<reference evidence="2" key="1">
    <citation type="journal article" date="2022" name="Int. J. Mol. Sci.">
        <title>Draft Genome of Tanacetum Coccineum: Genomic Comparison of Closely Related Tanacetum-Family Plants.</title>
        <authorList>
            <person name="Yamashiro T."/>
            <person name="Shiraishi A."/>
            <person name="Nakayama K."/>
            <person name="Satake H."/>
        </authorList>
    </citation>
    <scope>NUCLEOTIDE SEQUENCE</scope>
</reference>
<proteinExistence type="predicted"/>
<feature type="compositionally biased region" description="Basic and acidic residues" evidence="1">
    <location>
        <begin position="70"/>
        <end position="87"/>
    </location>
</feature>
<sequence>MLVAEEKKRMPPTKAQKRNQMSTYLKNMSGYKHNQLKNKSYEEIEKMFDMKIRRVNSFIPMNSKVVKSKKGIEESSKGKEDELESNKSKNCRKHRNSAWFKEKAMLTEMLESGMEIPTLAAFQTDDLDTFDSDYDETPFASAVLIAKLSSYDSEVLLEVPIHDNYLNNHVIEIENAVVQDTSSSAQQDAMIMSVIKEMSKQIAKCNEVDKVNKAVNESLTTELEKYKEQIKLFEERQNCDLNNREKYLDSQLREPHATLSVMDTEETLKLAEESRLKMHAKQNYPVMQEKKVNIAPIDYVALNKLSEHFVPQKQLSTE</sequence>
<comment type="caution">
    <text evidence="2">The sequence shown here is derived from an EMBL/GenBank/DDBJ whole genome shotgun (WGS) entry which is preliminary data.</text>
</comment>
<gene>
    <name evidence="2" type="ORF">Tco_1122309</name>
</gene>
<dbReference type="EMBL" id="BQNB010021386">
    <property type="protein sequence ID" value="GJU05879.1"/>
    <property type="molecule type" value="Genomic_DNA"/>
</dbReference>